<dbReference type="GO" id="GO:0006886">
    <property type="term" value="P:intracellular protein transport"/>
    <property type="evidence" value="ECO:0007669"/>
    <property type="project" value="InterPro"/>
</dbReference>
<name>A0A3P8UWL8_CYNSE</name>
<dbReference type="GeneID" id="103384715"/>
<dbReference type="OrthoDB" id="10254310at2759"/>
<feature type="domain" description="Beta-adaptin appendage C-terminal subdomain" evidence="7">
    <location>
        <begin position="632"/>
        <end position="823"/>
    </location>
</feature>
<dbReference type="SUPFAM" id="SSF48371">
    <property type="entry name" value="ARM repeat"/>
    <property type="match status" value="1"/>
</dbReference>
<dbReference type="STRING" id="244447.ENSCSEP00000005146"/>
<dbReference type="Gene3D" id="3.30.310.10">
    <property type="entry name" value="TATA-Binding Protein"/>
    <property type="match status" value="1"/>
</dbReference>
<dbReference type="RefSeq" id="XP_008316561.1">
    <property type="nucleotide sequence ID" value="XM_008318339.3"/>
</dbReference>
<reference evidence="8" key="2">
    <citation type="submission" date="2025-05" db="UniProtKB">
        <authorList>
            <consortium name="Ensembl"/>
        </authorList>
    </citation>
    <scope>IDENTIFICATION</scope>
</reference>
<dbReference type="PANTHER" id="PTHR11134">
    <property type="entry name" value="ADAPTOR COMPLEX SUBUNIT BETA FAMILY MEMBER"/>
    <property type="match status" value="1"/>
</dbReference>
<evidence type="ECO:0000256" key="5">
    <source>
        <dbReference type="ARBA" id="ARBA00023136"/>
    </source>
</evidence>
<dbReference type="GO" id="GO:0030131">
    <property type="term" value="C:clathrin adaptor complex"/>
    <property type="evidence" value="ECO:0007669"/>
    <property type="project" value="InterPro"/>
</dbReference>
<evidence type="ECO:0000256" key="1">
    <source>
        <dbReference type="ARBA" id="ARBA00004184"/>
    </source>
</evidence>
<dbReference type="Gene3D" id="1.25.10.10">
    <property type="entry name" value="Leucine-rich Repeat Variant"/>
    <property type="match status" value="1"/>
</dbReference>
<dbReference type="InterPro" id="IPR011989">
    <property type="entry name" value="ARM-like"/>
</dbReference>
<evidence type="ECO:0000256" key="2">
    <source>
        <dbReference type="ARBA" id="ARBA00006613"/>
    </source>
</evidence>
<dbReference type="FunFam" id="1.25.10.10:FF:000151">
    <property type="entry name" value="AP complex subunit beta"/>
    <property type="match status" value="1"/>
</dbReference>
<keyword evidence="3" id="KW-0813">Transport</keyword>
<dbReference type="SMART" id="SM01020">
    <property type="entry name" value="B2-adapt-app_C"/>
    <property type="match status" value="1"/>
</dbReference>
<dbReference type="InterPro" id="IPR012295">
    <property type="entry name" value="TBP_dom_sf"/>
</dbReference>
<dbReference type="Ensembl" id="ENSCSET00000005205.1">
    <property type="protein sequence ID" value="ENSCSEP00000005146.1"/>
    <property type="gene ID" value="ENSCSEG00000003328.1"/>
</dbReference>
<dbReference type="Pfam" id="PF01602">
    <property type="entry name" value="Adaptin_N"/>
    <property type="match status" value="1"/>
</dbReference>
<sequence>MPYLGSEETVKELRRALSNPNVQSDQLRYRNIVLKVIRAMSQGVDVSSLFSEMVKACATVDIVQKKLVYVFLCSYATVNPELSLLVINTLRKDCQDPNPMVRSLALRNMTNLRLPSLVEYVEQPLMTGLRDRAACVRRVAVLGWAKLYNLQTRSEIDASVVNELYNLLRDPDPVVMVNCLRALEEILKEEGGVAINKPITHHLLNRLKECDIWGQCEVLRILQRHRPQSEDELFDILSLLDVSLVSPHPPVMAATLSLFLGLSSGLPAVSKAAIERVRGPLLAICGSASREMRFAAICHIQLLLCSIPGLMGAHYKRFFCGYAEPSYIKQRKMKVLVELVNDENVAMVLDELKGYCTDVNTDTAQAAITAIGRIGRSYSDKCLEILTGLLGLKQEHIISAVMQTMCDLVWVCPQCSETVCVAVEGCEEMLLDSQGRQALLWLLGMYGEFVSSAPYTLETFIDGVRSEASLGVKMELLTATMRIFLCRPAETQDMLGRLLHYCIEEETNMCVHDQALLYYRLLHCGIEETRKVLQGRRSDPSLGVLIGRPAEPISQWASSFNTLGPLKQNNVEMESTSRKTPELVTFEPKSNTDLRDTLTCEPEENFHSGSDRTTEKTDSCTPVLPSSPGLPLTLSLSPALSPEEFEHMWLEQQPPQSEQGDGMSKEEDYLCLEECLRCPNIFDCSPKSLQAAMQLVNIQMLAFTPPNTLPWRVYLYTHTQQSNSVADTPHSSSVRDVQHTLILGELQYSGKGNKKHAIKGSISDGEVVTKDWDDEREEEEEKVVAYGLRTDRTQDEVKVTLKQHPKDEQVLKGFISILRTLLHTLSSEGV</sequence>
<evidence type="ECO:0000313" key="8">
    <source>
        <dbReference type="Ensembl" id="ENSCSEP00000005146.1"/>
    </source>
</evidence>
<reference evidence="8 9" key="1">
    <citation type="journal article" date="2014" name="Nat. Genet.">
        <title>Whole-genome sequence of a flatfish provides insights into ZW sex chromosome evolution and adaptation to a benthic lifestyle.</title>
        <authorList>
            <person name="Chen S."/>
            <person name="Zhang G."/>
            <person name="Shao C."/>
            <person name="Huang Q."/>
            <person name="Liu G."/>
            <person name="Zhang P."/>
            <person name="Song W."/>
            <person name="An N."/>
            <person name="Chalopin D."/>
            <person name="Volff J.N."/>
            <person name="Hong Y."/>
            <person name="Li Q."/>
            <person name="Sha Z."/>
            <person name="Zhou H."/>
            <person name="Xie M."/>
            <person name="Yu Q."/>
            <person name="Liu Y."/>
            <person name="Xiang H."/>
            <person name="Wang N."/>
            <person name="Wu K."/>
            <person name="Yang C."/>
            <person name="Zhou Q."/>
            <person name="Liao X."/>
            <person name="Yang L."/>
            <person name="Hu Q."/>
            <person name="Zhang J."/>
            <person name="Meng L."/>
            <person name="Jin L."/>
            <person name="Tian Y."/>
            <person name="Lian J."/>
            <person name="Yang J."/>
            <person name="Miao G."/>
            <person name="Liu S."/>
            <person name="Liang Z."/>
            <person name="Yan F."/>
            <person name="Li Y."/>
            <person name="Sun B."/>
            <person name="Zhang H."/>
            <person name="Zhang J."/>
            <person name="Zhu Y."/>
            <person name="Du M."/>
            <person name="Zhao Y."/>
            <person name="Schartl M."/>
            <person name="Tang Q."/>
            <person name="Wang J."/>
        </authorList>
    </citation>
    <scope>NUCLEOTIDE SEQUENCE</scope>
</reference>
<proteinExistence type="inferred from homology"/>
<dbReference type="CTD" id="10717"/>
<evidence type="ECO:0000256" key="6">
    <source>
        <dbReference type="SAM" id="MobiDB-lite"/>
    </source>
</evidence>
<protein>
    <submittedName>
        <fullName evidence="8">Adaptor related protein complex 4 subunit beta 1</fullName>
    </submittedName>
</protein>
<keyword evidence="4" id="KW-0653">Protein transport</keyword>
<feature type="compositionally biased region" description="Basic and acidic residues" evidence="6">
    <location>
        <begin position="602"/>
        <end position="618"/>
    </location>
</feature>
<dbReference type="KEGG" id="csem:103384715"/>
<dbReference type="InterPro" id="IPR016024">
    <property type="entry name" value="ARM-type_fold"/>
</dbReference>
<comment type="similarity">
    <text evidence="2">Belongs to the adaptor complexes large subunit family.</text>
</comment>
<dbReference type="GO" id="GO:0012505">
    <property type="term" value="C:endomembrane system"/>
    <property type="evidence" value="ECO:0007669"/>
    <property type="project" value="UniProtKB-SubCell"/>
</dbReference>
<evidence type="ECO:0000256" key="3">
    <source>
        <dbReference type="ARBA" id="ARBA00022448"/>
    </source>
</evidence>
<organism evidence="8 9">
    <name type="scientific">Cynoglossus semilaevis</name>
    <name type="common">Tongue sole</name>
    <dbReference type="NCBI Taxonomy" id="244447"/>
    <lineage>
        <taxon>Eukaryota</taxon>
        <taxon>Metazoa</taxon>
        <taxon>Chordata</taxon>
        <taxon>Craniata</taxon>
        <taxon>Vertebrata</taxon>
        <taxon>Euteleostomi</taxon>
        <taxon>Actinopterygii</taxon>
        <taxon>Neopterygii</taxon>
        <taxon>Teleostei</taxon>
        <taxon>Neoteleostei</taxon>
        <taxon>Acanthomorphata</taxon>
        <taxon>Carangaria</taxon>
        <taxon>Pleuronectiformes</taxon>
        <taxon>Pleuronectoidei</taxon>
        <taxon>Cynoglossidae</taxon>
        <taxon>Cynoglossinae</taxon>
        <taxon>Cynoglossus</taxon>
    </lineage>
</organism>
<dbReference type="InterPro" id="IPR015151">
    <property type="entry name" value="B-adaptin_app_sub_C"/>
</dbReference>
<feature type="region of interest" description="Disordered" evidence="6">
    <location>
        <begin position="602"/>
        <end position="628"/>
    </location>
</feature>
<dbReference type="Proteomes" id="UP000265120">
    <property type="component" value="Chromosome 10"/>
</dbReference>
<dbReference type="OMA" id="MAANHET"/>
<dbReference type="InterPro" id="IPR026739">
    <property type="entry name" value="AP_beta"/>
</dbReference>
<accession>A0A3P8UWL8</accession>
<keyword evidence="5" id="KW-0472">Membrane</keyword>
<dbReference type="GeneTree" id="ENSGT00940000157025"/>
<dbReference type="InterPro" id="IPR002553">
    <property type="entry name" value="Clathrin/coatomer_adapt-like_N"/>
</dbReference>
<comment type="subcellular location">
    <subcellularLocation>
        <location evidence="1">Endomembrane system</location>
        <topology evidence="1">Peripheral membrane protein</topology>
    </subcellularLocation>
</comment>
<evidence type="ECO:0000313" key="9">
    <source>
        <dbReference type="Proteomes" id="UP000265120"/>
    </source>
</evidence>
<dbReference type="Ensembl" id="ENSCSET00000005210.1">
    <property type="protein sequence ID" value="ENSCSEP00000005151.1"/>
    <property type="gene ID" value="ENSCSEG00000003328.1"/>
</dbReference>
<dbReference type="AlphaFoldDB" id="A0A3P8UWL8"/>
<evidence type="ECO:0000256" key="4">
    <source>
        <dbReference type="ARBA" id="ARBA00022927"/>
    </source>
</evidence>
<dbReference type="GO" id="GO:0016192">
    <property type="term" value="P:vesicle-mediated transport"/>
    <property type="evidence" value="ECO:0007669"/>
    <property type="project" value="InterPro"/>
</dbReference>
<evidence type="ECO:0000259" key="7">
    <source>
        <dbReference type="SMART" id="SM01020"/>
    </source>
</evidence>
<keyword evidence="9" id="KW-1185">Reference proteome</keyword>